<keyword evidence="2" id="KW-1185">Reference proteome</keyword>
<evidence type="ECO:0000313" key="1">
    <source>
        <dbReference type="EMBL" id="KAK9237402.1"/>
    </source>
</evidence>
<organism evidence="1 2">
    <name type="scientific">Lipomyces kononenkoae</name>
    <name type="common">Yeast</name>
    <dbReference type="NCBI Taxonomy" id="34357"/>
    <lineage>
        <taxon>Eukaryota</taxon>
        <taxon>Fungi</taxon>
        <taxon>Dikarya</taxon>
        <taxon>Ascomycota</taxon>
        <taxon>Saccharomycotina</taxon>
        <taxon>Lipomycetes</taxon>
        <taxon>Lipomycetales</taxon>
        <taxon>Lipomycetaceae</taxon>
        <taxon>Lipomyces</taxon>
    </lineage>
</organism>
<comment type="caution">
    <text evidence="1">The sequence shown here is derived from an EMBL/GenBank/DDBJ whole genome shotgun (WGS) entry which is preliminary data.</text>
</comment>
<evidence type="ECO:0000313" key="2">
    <source>
        <dbReference type="Proteomes" id="UP001433508"/>
    </source>
</evidence>
<sequence>MSLRVSLGEVHVLVVVGVVVAVPCCLRVEKKAELIDSETLSHLKSYKYSSVDKSYISNYILRHYWNYCASLMPLWLAPNVITLIGLIFIYINVLCILIYVPDLVGPGPSWLYFSFGAGLWLYSTMDNIDGKQARRTGSSSPLGELFDHGIDSLNCTLGGLIETACMGLGPTRTGAFITMVSCLAMFFSTWETYHTHTLYLGYFNGPTEGIIIAVGLMIISGIYGPEIWQKTLLDILPVLSFLPARVGNTPLRDVFATIVALAFFTAHLPFCVYNVYEARKSRHQPFLPTLKEWVPFVWSALSVYIWLDSPYSVLLSENHLVLFALATSFSFGRVTTKIILAHLTKQPFPYWTILVVPVYIAPLLFYWLPSLGVTLFTGQFELLYLWSYAIFSFTYFMAWARVVINAICDYLGINCFTIKTSAKAD</sequence>
<protein>
    <submittedName>
        <fullName evidence="1">CDP-alcohol phosphatidyltransferase-domain-containing protein</fullName>
    </submittedName>
</protein>
<gene>
    <name evidence="1" type="ORF">V1525DRAFT_432762</name>
</gene>
<name>A0ACC3T0G1_LIPKO</name>
<proteinExistence type="predicted"/>
<accession>A0ACC3T0G1</accession>
<reference evidence="2" key="1">
    <citation type="journal article" date="2024" name="Front. Bioeng. Biotechnol.">
        <title>Genome-scale model development and genomic sequencing of the oleaginous clade Lipomyces.</title>
        <authorList>
            <person name="Czajka J.J."/>
            <person name="Han Y."/>
            <person name="Kim J."/>
            <person name="Mondo S.J."/>
            <person name="Hofstad B.A."/>
            <person name="Robles A."/>
            <person name="Haridas S."/>
            <person name="Riley R."/>
            <person name="LaButti K."/>
            <person name="Pangilinan J."/>
            <person name="Andreopoulos W."/>
            <person name="Lipzen A."/>
            <person name="Yan J."/>
            <person name="Wang M."/>
            <person name="Ng V."/>
            <person name="Grigoriev I.V."/>
            <person name="Spatafora J.W."/>
            <person name="Magnuson J.K."/>
            <person name="Baker S.E."/>
            <person name="Pomraning K.R."/>
        </authorList>
    </citation>
    <scope>NUCLEOTIDE SEQUENCE [LARGE SCALE GENOMIC DNA]</scope>
    <source>
        <strain evidence="2">CBS 7786</strain>
    </source>
</reference>
<dbReference type="Proteomes" id="UP001433508">
    <property type="component" value="Unassembled WGS sequence"/>
</dbReference>
<dbReference type="EMBL" id="MU971369">
    <property type="protein sequence ID" value="KAK9237402.1"/>
    <property type="molecule type" value="Genomic_DNA"/>
</dbReference>